<dbReference type="KEGG" id="sals:SLNWT_0501"/>
<protein>
    <recommendedName>
        <fullName evidence="3">DUF4232 domain-containing protein</fullName>
    </recommendedName>
</protein>
<reference evidence="4 5" key="1">
    <citation type="submission" date="2015-01" db="EMBL/GenBank/DDBJ databases">
        <title>Enhanced salinomycin production by adjusting the supply of polyketide extender units in Streptomyce albus DSM 41398.</title>
        <authorList>
            <person name="Lu C."/>
        </authorList>
    </citation>
    <scope>NUCLEOTIDE SEQUENCE [LARGE SCALE GENOMIC DNA]</scope>
    <source>
        <strain evidence="5">ATCC 21838 / DSM 41398 / FERM P-419 / JCM 4703 / NBRC 107858</strain>
    </source>
</reference>
<proteinExistence type="predicted"/>
<dbReference type="InterPro" id="IPR025326">
    <property type="entry name" value="DUF4232"/>
</dbReference>
<dbReference type="Proteomes" id="UP000031523">
    <property type="component" value="Chromosome"/>
</dbReference>
<organism evidence="4 5">
    <name type="scientific">Streptomyces albus (strain ATCC 21838 / DSM 41398 / FERM P-419 / JCM 4703 / NBRC 107858)</name>
    <dbReference type="NCBI Taxonomy" id="1081613"/>
    <lineage>
        <taxon>Bacteria</taxon>
        <taxon>Bacillati</taxon>
        <taxon>Actinomycetota</taxon>
        <taxon>Actinomycetes</taxon>
        <taxon>Kitasatosporales</taxon>
        <taxon>Streptomycetaceae</taxon>
        <taxon>Streptomyces</taxon>
    </lineage>
</organism>
<evidence type="ECO:0000313" key="5">
    <source>
        <dbReference type="Proteomes" id="UP000031523"/>
    </source>
</evidence>
<evidence type="ECO:0000256" key="2">
    <source>
        <dbReference type="SAM" id="SignalP"/>
    </source>
</evidence>
<name>A0A0B5ERY1_STRA4</name>
<feature type="compositionally biased region" description="Low complexity" evidence="1">
    <location>
        <begin position="82"/>
        <end position="96"/>
    </location>
</feature>
<feature type="chain" id="PRO_5039717574" description="DUF4232 domain-containing protein" evidence="2">
    <location>
        <begin position="28"/>
        <end position="240"/>
    </location>
</feature>
<feature type="domain" description="DUF4232" evidence="3">
    <location>
        <begin position="92"/>
        <end position="221"/>
    </location>
</feature>
<keyword evidence="2" id="KW-0732">Signal</keyword>
<evidence type="ECO:0000313" key="4">
    <source>
        <dbReference type="EMBL" id="AJE80877.1"/>
    </source>
</evidence>
<feature type="compositionally biased region" description="Low complexity" evidence="1">
    <location>
        <begin position="40"/>
        <end position="65"/>
    </location>
</feature>
<gene>
    <name evidence="4" type="ORF">SLNWT_0501</name>
</gene>
<dbReference type="PROSITE" id="PS51257">
    <property type="entry name" value="PROKAR_LIPOPROTEIN"/>
    <property type="match status" value="1"/>
</dbReference>
<accession>A0A0B5ERY1</accession>
<dbReference type="AlphaFoldDB" id="A0A0B5ERY1"/>
<dbReference type="EMBL" id="CP010519">
    <property type="protein sequence ID" value="AJE80877.1"/>
    <property type="molecule type" value="Genomic_DNA"/>
</dbReference>
<dbReference type="Pfam" id="PF14016">
    <property type="entry name" value="DUF4232"/>
    <property type="match status" value="1"/>
</dbReference>
<evidence type="ECO:0000259" key="3">
    <source>
        <dbReference type="Pfam" id="PF14016"/>
    </source>
</evidence>
<keyword evidence="5" id="KW-1185">Reference proteome</keyword>
<feature type="region of interest" description="Disordered" evidence="1">
    <location>
        <begin position="36"/>
        <end position="96"/>
    </location>
</feature>
<sequence>MRAFRAAPRPPAFPGALILTAALCLLATGCGTEPGGGARGAAATGTPATAPSGTPATAPSGAPAPIRTEPVDIHRTPYGTDPSAPAGSPGPCPASGLRMVMGQPDAAMGLRVERLTVTNCGRAVKTLAGYPRLRLLGADREPLDVRILRGTSAIAGGVRDEAPRSFTLRPGESLHASLAWRNTYQDTSKPPVNAAYVEAAAVAGAQPEVVRPTAPIDLGSTGRLGRSAWYRAPGESAAPR</sequence>
<feature type="signal peptide" evidence="2">
    <location>
        <begin position="1"/>
        <end position="27"/>
    </location>
</feature>
<evidence type="ECO:0000256" key="1">
    <source>
        <dbReference type="SAM" id="MobiDB-lite"/>
    </source>
</evidence>